<name>A0A2I0VK40_9ASPA</name>
<proteinExistence type="inferred from homology"/>
<evidence type="ECO:0000313" key="6">
    <source>
        <dbReference type="EMBL" id="PKU63777.1"/>
    </source>
</evidence>
<dbReference type="OrthoDB" id="24745at2759"/>
<dbReference type="EMBL" id="KZ503460">
    <property type="protein sequence ID" value="PKU63777.1"/>
    <property type="molecule type" value="Genomic_DNA"/>
</dbReference>
<keyword evidence="4" id="KW-0539">Nucleus</keyword>
<reference evidence="6 7" key="1">
    <citation type="journal article" date="2016" name="Sci. Rep.">
        <title>The Dendrobium catenatum Lindl. genome sequence provides insights into polysaccharide synthase, floral development and adaptive evolution.</title>
        <authorList>
            <person name="Zhang G.Q."/>
            <person name="Xu Q."/>
            <person name="Bian C."/>
            <person name="Tsai W.C."/>
            <person name="Yeh C.M."/>
            <person name="Liu K.W."/>
            <person name="Yoshida K."/>
            <person name="Zhang L.S."/>
            <person name="Chang S.B."/>
            <person name="Chen F."/>
            <person name="Shi Y."/>
            <person name="Su Y.Y."/>
            <person name="Zhang Y.Q."/>
            <person name="Chen L.J."/>
            <person name="Yin Y."/>
            <person name="Lin M."/>
            <person name="Huang H."/>
            <person name="Deng H."/>
            <person name="Wang Z.W."/>
            <person name="Zhu S.L."/>
            <person name="Zhao X."/>
            <person name="Deng C."/>
            <person name="Niu S.C."/>
            <person name="Huang J."/>
            <person name="Wang M."/>
            <person name="Liu G.H."/>
            <person name="Yang H.J."/>
            <person name="Xiao X.J."/>
            <person name="Hsiao Y.Y."/>
            <person name="Wu W.L."/>
            <person name="Chen Y.Y."/>
            <person name="Mitsuda N."/>
            <person name="Ohme-Takagi M."/>
            <person name="Luo Y.B."/>
            <person name="Van de Peer Y."/>
            <person name="Liu Z.J."/>
        </authorList>
    </citation>
    <scope>NUCLEOTIDE SEQUENCE [LARGE SCALE GENOMIC DNA]</scope>
    <source>
        <tissue evidence="6">The whole plant</tissue>
    </source>
</reference>
<dbReference type="GO" id="GO:0030681">
    <property type="term" value="C:multimeric ribonuclease P complex"/>
    <property type="evidence" value="ECO:0007669"/>
    <property type="project" value="TreeGrafter"/>
</dbReference>
<evidence type="ECO:0000256" key="3">
    <source>
        <dbReference type="ARBA" id="ARBA00022694"/>
    </source>
</evidence>
<evidence type="ECO:0000256" key="4">
    <source>
        <dbReference type="ARBA" id="ARBA00023242"/>
    </source>
</evidence>
<comment type="subcellular location">
    <subcellularLocation>
        <location evidence="1">Nucleus</location>
    </subcellularLocation>
</comment>
<dbReference type="STRING" id="906689.A0A2I0VK40"/>
<dbReference type="InterPro" id="IPR016819">
    <property type="entry name" value="RNase_P/MRP_POP5"/>
</dbReference>
<evidence type="ECO:0000256" key="1">
    <source>
        <dbReference type="ARBA" id="ARBA00004123"/>
    </source>
</evidence>
<dbReference type="PANTHER" id="PTHR15441:SF2">
    <property type="entry name" value="RIBONUCLEASE P_MRP PROTEIN SUBUNIT POP5"/>
    <property type="match status" value="1"/>
</dbReference>
<dbReference type="PIRSF" id="PIRSF023803">
    <property type="entry name" value="Ribonuclease_P_prd"/>
    <property type="match status" value="1"/>
</dbReference>
<dbReference type="Gene3D" id="3.30.70.3250">
    <property type="entry name" value="Ribonuclease P, Pop5 subunit"/>
    <property type="match status" value="1"/>
</dbReference>
<keyword evidence="3 5" id="KW-0819">tRNA processing</keyword>
<gene>
    <name evidence="6" type="ORF">MA16_Dca010695</name>
</gene>
<dbReference type="GO" id="GO:0001682">
    <property type="term" value="P:tRNA 5'-leader removal"/>
    <property type="evidence" value="ECO:0007669"/>
    <property type="project" value="InterPro"/>
</dbReference>
<keyword evidence="7" id="KW-1185">Reference proteome</keyword>
<protein>
    <recommendedName>
        <fullName evidence="5">Ribonuclease P/MRP protein subunit POP5</fullName>
    </recommendedName>
</protein>
<dbReference type="AlphaFoldDB" id="A0A2I0VK40"/>
<dbReference type="Proteomes" id="UP000233837">
    <property type="component" value="Unassembled WGS sequence"/>
</dbReference>
<sequence>MVQFKNRYLVIEVLINGGKDSSGNDPIIITEYNLLKAIKDSILLNFGECGLALSLGSLQVKYVNPSTKLCIMRTSRDDYQKIWSAMTMVKSIGKCPVTFNLLALSGTMKACKSAALKCEEAKFEQYKLEAQNHLTPERLSQIRGYIEKIKTLEN</sequence>
<evidence type="ECO:0000313" key="7">
    <source>
        <dbReference type="Proteomes" id="UP000233837"/>
    </source>
</evidence>
<dbReference type="GO" id="GO:0033204">
    <property type="term" value="F:ribonuclease P RNA binding"/>
    <property type="evidence" value="ECO:0007669"/>
    <property type="project" value="InterPro"/>
</dbReference>
<reference evidence="6 7" key="2">
    <citation type="journal article" date="2017" name="Nature">
        <title>The Apostasia genome and the evolution of orchids.</title>
        <authorList>
            <person name="Zhang G.Q."/>
            <person name="Liu K.W."/>
            <person name="Li Z."/>
            <person name="Lohaus R."/>
            <person name="Hsiao Y.Y."/>
            <person name="Niu S.C."/>
            <person name="Wang J.Y."/>
            <person name="Lin Y.C."/>
            <person name="Xu Q."/>
            <person name="Chen L.J."/>
            <person name="Yoshida K."/>
            <person name="Fujiwara S."/>
            <person name="Wang Z.W."/>
            <person name="Zhang Y.Q."/>
            <person name="Mitsuda N."/>
            <person name="Wang M."/>
            <person name="Liu G.H."/>
            <person name="Pecoraro L."/>
            <person name="Huang H.X."/>
            <person name="Xiao X.J."/>
            <person name="Lin M."/>
            <person name="Wu X.Y."/>
            <person name="Wu W.L."/>
            <person name="Chen Y.Y."/>
            <person name="Chang S.B."/>
            <person name="Sakamoto S."/>
            <person name="Ohme-Takagi M."/>
            <person name="Yagi M."/>
            <person name="Zeng S.J."/>
            <person name="Shen C.Y."/>
            <person name="Yeh C.M."/>
            <person name="Luo Y.B."/>
            <person name="Tsai W.C."/>
            <person name="Van de Peer Y."/>
            <person name="Liu Z.J."/>
        </authorList>
    </citation>
    <scope>NUCLEOTIDE SEQUENCE [LARGE SCALE GENOMIC DNA]</scope>
    <source>
        <tissue evidence="6">The whole plant</tissue>
    </source>
</reference>
<organism evidence="6 7">
    <name type="scientific">Dendrobium catenatum</name>
    <dbReference type="NCBI Taxonomy" id="906689"/>
    <lineage>
        <taxon>Eukaryota</taxon>
        <taxon>Viridiplantae</taxon>
        <taxon>Streptophyta</taxon>
        <taxon>Embryophyta</taxon>
        <taxon>Tracheophyta</taxon>
        <taxon>Spermatophyta</taxon>
        <taxon>Magnoliopsida</taxon>
        <taxon>Liliopsida</taxon>
        <taxon>Asparagales</taxon>
        <taxon>Orchidaceae</taxon>
        <taxon>Epidendroideae</taxon>
        <taxon>Malaxideae</taxon>
        <taxon>Dendrobiinae</taxon>
        <taxon>Dendrobium</taxon>
    </lineage>
</organism>
<dbReference type="InterPro" id="IPR002759">
    <property type="entry name" value="Pop5/Rpp14/Rnp2-like"/>
</dbReference>
<dbReference type="GO" id="GO:0005730">
    <property type="term" value="C:nucleolus"/>
    <property type="evidence" value="ECO:0007669"/>
    <property type="project" value="TreeGrafter"/>
</dbReference>
<dbReference type="SUPFAM" id="SSF160350">
    <property type="entry name" value="Rnp2-like"/>
    <property type="match status" value="1"/>
</dbReference>
<evidence type="ECO:0000256" key="2">
    <source>
        <dbReference type="ARBA" id="ARBA00010800"/>
    </source>
</evidence>
<dbReference type="GO" id="GO:0000172">
    <property type="term" value="C:ribonuclease MRP complex"/>
    <property type="evidence" value="ECO:0007669"/>
    <property type="project" value="TreeGrafter"/>
</dbReference>
<dbReference type="FunFam" id="3.30.70.3250:FF:000003">
    <property type="entry name" value="Ribonuclease P/MRP protein subunit POP5"/>
    <property type="match status" value="1"/>
</dbReference>
<evidence type="ECO:0000256" key="5">
    <source>
        <dbReference type="PIRNR" id="PIRNR023803"/>
    </source>
</evidence>
<dbReference type="InterPro" id="IPR038085">
    <property type="entry name" value="Rnp2-like_sf"/>
</dbReference>
<dbReference type="Pfam" id="PF01900">
    <property type="entry name" value="RNase_P_Rpp14"/>
    <property type="match status" value="1"/>
</dbReference>
<dbReference type="PANTHER" id="PTHR15441">
    <property type="entry name" value="RIBONUCLEASE P PROTEIN SUBUNIT P14"/>
    <property type="match status" value="1"/>
</dbReference>
<comment type="similarity">
    <text evidence="2 5">Belongs to the eukaryotic/archaeal RNase P protein component 2 family.</text>
</comment>
<accession>A0A2I0VK40</accession>
<comment type="function">
    <text evidence="5">Component of ribonuclease P, a protein complex that generates mature tRNA molecules by cleaving their 5'-ends.</text>
</comment>